<evidence type="ECO:0000313" key="2">
    <source>
        <dbReference type="EMBL" id="KAK5095081.1"/>
    </source>
</evidence>
<protein>
    <submittedName>
        <fullName evidence="2">Uncharacterized protein</fullName>
    </submittedName>
</protein>
<feature type="compositionally biased region" description="Acidic residues" evidence="1">
    <location>
        <begin position="402"/>
        <end position="415"/>
    </location>
</feature>
<evidence type="ECO:0000256" key="1">
    <source>
        <dbReference type="SAM" id="MobiDB-lite"/>
    </source>
</evidence>
<feature type="compositionally biased region" description="Basic and acidic residues" evidence="1">
    <location>
        <begin position="180"/>
        <end position="206"/>
    </location>
</feature>
<feature type="compositionally biased region" description="Acidic residues" evidence="1">
    <location>
        <begin position="357"/>
        <end position="382"/>
    </location>
</feature>
<feature type="compositionally biased region" description="Polar residues" evidence="1">
    <location>
        <begin position="617"/>
        <end position="631"/>
    </location>
</feature>
<feature type="compositionally biased region" description="Basic residues" evidence="1">
    <location>
        <begin position="139"/>
        <end position="150"/>
    </location>
</feature>
<comment type="caution">
    <text evidence="2">The sequence shown here is derived from an EMBL/GenBank/DDBJ whole genome shotgun (WGS) entry which is preliminary data.</text>
</comment>
<name>A0ABR0KFI8_9EURO</name>
<keyword evidence="3" id="KW-1185">Reference proteome</keyword>
<sequence>MEPLPKVLVRSADPDRKDLEETLEETQAHGPGDLTEAAADHDARGDEDVEAEDQTDTDSEIERDPDLGGLEEQGGGNTENERGDSAVEDHEDDAHRPTSGDNGDDDRTVDTQTPTNVQQGNAPEEESEADDFSSDFAAKKVKKKPRRKTKAGATTARRPAKLQTQKAPRFTPKRARNIKHPLDSDNESSTREGDSEGDQWDFKETRPPQQPWPTFAWRRLAWRDPGLKMRPYSLRDNAVYALMSYHKFEVPQAPTTLEAGRKEMWGNWFFLQLSKAIRLGRAEMSLELRKSYVSKGCVWRTKKQKNVWAMAGLEWPHAFRPQKKYSAIEYYQRPYFADNMSEDSAWRDGEKASWEESSPEEEDQEGEPTADLSEDEDGDEQDRETGHEVTGSVTAPILVSDANEEQDSDASEEQEMLTASFKPTPDKQAKIDGPIRYRTAPDNLGGRGFGDLPDFDYRGKYERARALHKGYPGPPAVDRRSDSGLRALIYLHDGLLPWQPLGRREEFGDWYYAELLNGLRAGEIRPREWIKGEYLDWGVVLPTLAQWQNWVGNGIPWPRDFHNDPSLSPQRLAPRAEQMSGVTDGRTFHFHPASGASAPRPTATTNTGLATRRDQLPTDNRSTTRSPQTETDLPDLSQIFQTTNTSPEEQRTATMSSPLPVPACGFCQDPPPNATPPSESRKWVTLADTAPARIAARQKQIEGQGEGKAPADWPVYSYSHNAAGNHRSNQDWYALPYTLLDDATAYAMTKLCDPITRWSFWPYTFGKEGWIRITRERIHATPPIVYAGKYEAGTRVEVDRTCFLVHRRAVVLRGNIGDNRPADNQTSSDRKKQANLDKKN</sequence>
<feature type="compositionally biased region" description="Basic and acidic residues" evidence="1">
    <location>
        <begin position="828"/>
        <end position="840"/>
    </location>
</feature>
<evidence type="ECO:0000313" key="3">
    <source>
        <dbReference type="Proteomes" id="UP001345013"/>
    </source>
</evidence>
<organism evidence="2 3">
    <name type="scientific">Lithohypha guttulata</name>
    <dbReference type="NCBI Taxonomy" id="1690604"/>
    <lineage>
        <taxon>Eukaryota</taxon>
        <taxon>Fungi</taxon>
        <taxon>Dikarya</taxon>
        <taxon>Ascomycota</taxon>
        <taxon>Pezizomycotina</taxon>
        <taxon>Eurotiomycetes</taxon>
        <taxon>Chaetothyriomycetidae</taxon>
        <taxon>Chaetothyriales</taxon>
        <taxon>Trichomeriaceae</taxon>
        <taxon>Lithohypha</taxon>
    </lineage>
</organism>
<feature type="compositionally biased region" description="Acidic residues" evidence="1">
    <location>
        <begin position="47"/>
        <end position="59"/>
    </location>
</feature>
<feature type="region of interest" description="Disordered" evidence="1">
    <location>
        <begin position="346"/>
        <end position="443"/>
    </location>
</feature>
<feature type="region of interest" description="Disordered" evidence="1">
    <location>
        <begin position="1"/>
        <end position="209"/>
    </location>
</feature>
<feature type="compositionally biased region" description="Acidic residues" evidence="1">
    <location>
        <begin position="123"/>
        <end position="133"/>
    </location>
</feature>
<reference evidence="2 3" key="1">
    <citation type="submission" date="2023-08" db="EMBL/GenBank/DDBJ databases">
        <title>Black Yeasts Isolated from many extreme environments.</title>
        <authorList>
            <person name="Coleine C."/>
            <person name="Stajich J.E."/>
            <person name="Selbmann L."/>
        </authorList>
    </citation>
    <scope>NUCLEOTIDE SEQUENCE [LARGE SCALE GENOMIC DNA]</scope>
    <source>
        <strain evidence="2 3">CCFEE 5885</strain>
    </source>
</reference>
<accession>A0ABR0KFI8</accession>
<feature type="region of interest" description="Disordered" evidence="1">
    <location>
        <begin position="563"/>
        <end position="638"/>
    </location>
</feature>
<gene>
    <name evidence="2" type="ORF">LTR24_003298</name>
</gene>
<dbReference type="Proteomes" id="UP001345013">
    <property type="component" value="Unassembled WGS sequence"/>
</dbReference>
<feature type="compositionally biased region" description="Polar residues" evidence="1">
    <location>
        <begin position="110"/>
        <end position="121"/>
    </location>
</feature>
<proteinExistence type="predicted"/>
<feature type="compositionally biased region" description="Basic and acidic residues" evidence="1">
    <location>
        <begin position="79"/>
        <end position="98"/>
    </location>
</feature>
<feature type="compositionally biased region" description="Basic and acidic residues" evidence="1">
    <location>
        <begin position="424"/>
        <end position="435"/>
    </location>
</feature>
<dbReference type="EMBL" id="JAVRRG010000030">
    <property type="protein sequence ID" value="KAK5095081.1"/>
    <property type="molecule type" value="Genomic_DNA"/>
</dbReference>
<feature type="region of interest" description="Disordered" evidence="1">
    <location>
        <begin position="816"/>
        <end position="840"/>
    </location>
</feature>